<dbReference type="InterPro" id="IPR046466">
    <property type="entry name" value="Borealin_C"/>
</dbReference>
<reference evidence="12" key="1">
    <citation type="submission" date="2015-11" db="EMBL/GenBank/DDBJ databases">
        <title>De novo transcriptome assembly of four potential Pierce s Disease insect vectors from Arizona vineyards.</title>
        <authorList>
            <person name="Tassone E.E."/>
        </authorList>
    </citation>
    <scope>NUCLEOTIDE SEQUENCE</scope>
</reference>
<evidence type="ECO:0000256" key="3">
    <source>
        <dbReference type="ARBA" id="ARBA00009914"/>
    </source>
</evidence>
<keyword evidence="7" id="KW-0539">Nucleus</keyword>
<keyword evidence="5" id="KW-0132">Cell division</keyword>
<dbReference type="InterPro" id="IPR018867">
    <property type="entry name" value="Cell_div_borealin"/>
</dbReference>
<protein>
    <recommendedName>
        <fullName evidence="11">Borealin C-terminal domain-containing protein</fullName>
    </recommendedName>
</protein>
<evidence type="ECO:0000256" key="2">
    <source>
        <dbReference type="ARBA" id="ARBA00004584"/>
    </source>
</evidence>
<evidence type="ECO:0000313" key="12">
    <source>
        <dbReference type="EMBL" id="JAT35449.1"/>
    </source>
</evidence>
<dbReference type="AlphaFoldDB" id="A0A1B6MHT3"/>
<dbReference type="GO" id="GO:0051301">
    <property type="term" value="P:cell division"/>
    <property type="evidence" value="ECO:0007669"/>
    <property type="project" value="UniProtKB-KW"/>
</dbReference>
<comment type="subcellular location">
    <subcellularLocation>
        <location evidence="2">Chromosome</location>
        <location evidence="2">Centromere</location>
    </subcellularLocation>
    <subcellularLocation>
        <location evidence="1">Nucleus</location>
    </subcellularLocation>
</comment>
<dbReference type="GO" id="GO:0000070">
    <property type="term" value="P:mitotic sister chromatid segregation"/>
    <property type="evidence" value="ECO:0007669"/>
    <property type="project" value="TreeGrafter"/>
</dbReference>
<feature type="domain" description="Borealin C-terminal" evidence="11">
    <location>
        <begin position="181"/>
        <end position="283"/>
    </location>
</feature>
<dbReference type="Pfam" id="PF10512">
    <property type="entry name" value="Borealin"/>
    <property type="match status" value="1"/>
</dbReference>
<feature type="region of interest" description="Disordered" evidence="10">
    <location>
        <begin position="1"/>
        <end position="29"/>
    </location>
</feature>
<dbReference type="GO" id="GO:0051233">
    <property type="term" value="C:spindle midzone"/>
    <property type="evidence" value="ECO:0007669"/>
    <property type="project" value="TreeGrafter"/>
</dbReference>
<evidence type="ECO:0000256" key="5">
    <source>
        <dbReference type="ARBA" id="ARBA00022618"/>
    </source>
</evidence>
<proteinExistence type="inferred from homology"/>
<dbReference type="EMBL" id="GEBQ01004528">
    <property type="protein sequence ID" value="JAT35449.1"/>
    <property type="molecule type" value="Transcribed_RNA"/>
</dbReference>
<keyword evidence="8" id="KW-0131">Cell cycle</keyword>
<sequence>MMPRTKQIRKKSSMNKRHNPSGPSSSNVTLTDSANLHLDIEEPADVLMPSHALVAKEYESSQDFLNKFNIYYDDQIKRHNLSYKLACEEVKTMFCSIIQQLPDAMKHANVHEYLHMGYLEEQQKELNSEDDSNVSHLSSRKPMDTTVLQPLKTPRKINTRVSPRRRSLCVAQAPPPQTEVFKTPLISARRLQPGTTITPKIYSETPITVMRRPLHGELAISLSGSPLMVGATSCEDIPTVNVPLRDGRILSIMPEAGAPPLDLPFLDETTRKYLQTLRGHLQILAPNSPAPKH</sequence>
<gene>
    <name evidence="12" type="ORF">g.5251</name>
</gene>
<dbReference type="PANTHER" id="PTHR16040">
    <property type="entry name" value="AUSTRALIN, ISOFORM A-RELATED"/>
    <property type="match status" value="1"/>
</dbReference>
<keyword evidence="4" id="KW-0158">Chromosome</keyword>
<evidence type="ECO:0000256" key="8">
    <source>
        <dbReference type="ARBA" id="ARBA00023306"/>
    </source>
</evidence>
<feature type="compositionally biased region" description="Basic residues" evidence="10">
    <location>
        <begin position="1"/>
        <end position="19"/>
    </location>
</feature>
<comment type="similarity">
    <text evidence="3">Belongs to the borealin family.</text>
</comment>
<evidence type="ECO:0000256" key="1">
    <source>
        <dbReference type="ARBA" id="ARBA00004123"/>
    </source>
</evidence>
<evidence type="ECO:0000256" key="6">
    <source>
        <dbReference type="ARBA" id="ARBA00022776"/>
    </source>
</evidence>
<accession>A0A1B6MHT3</accession>
<name>A0A1B6MHT3_9HEMI</name>
<evidence type="ECO:0000256" key="7">
    <source>
        <dbReference type="ARBA" id="ARBA00023242"/>
    </source>
</evidence>
<dbReference type="GO" id="GO:0032133">
    <property type="term" value="C:chromosome passenger complex"/>
    <property type="evidence" value="ECO:0007669"/>
    <property type="project" value="TreeGrafter"/>
</dbReference>
<evidence type="ECO:0000256" key="10">
    <source>
        <dbReference type="SAM" id="MobiDB-lite"/>
    </source>
</evidence>
<keyword evidence="9" id="KW-0137">Centromere</keyword>
<dbReference type="GO" id="GO:0005634">
    <property type="term" value="C:nucleus"/>
    <property type="evidence" value="ECO:0007669"/>
    <property type="project" value="UniProtKB-SubCell"/>
</dbReference>
<evidence type="ECO:0000256" key="4">
    <source>
        <dbReference type="ARBA" id="ARBA00022454"/>
    </source>
</evidence>
<dbReference type="PANTHER" id="PTHR16040:SF7">
    <property type="entry name" value="AUSTRALIN, ISOFORM A-RELATED"/>
    <property type="match status" value="1"/>
</dbReference>
<dbReference type="GO" id="GO:0000775">
    <property type="term" value="C:chromosome, centromeric region"/>
    <property type="evidence" value="ECO:0007669"/>
    <property type="project" value="UniProtKB-SubCell"/>
</dbReference>
<evidence type="ECO:0000256" key="9">
    <source>
        <dbReference type="ARBA" id="ARBA00023328"/>
    </source>
</evidence>
<organism evidence="12">
    <name type="scientific">Graphocephala atropunctata</name>
    <dbReference type="NCBI Taxonomy" id="36148"/>
    <lineage>
        <taxon>Eukaryota</taxon>
        <taxon>Metazoa</taxon>
        <taxon>Ecdysozoa</taxon>
        <taxon>Arthropoda</taxon>
        <taxon>Hexapoda</taxon>
        <taxon>Insecta</taxon>
        <taxon>Pterygota</taxon>
        <taxon>Neoptera</taxon>
        <taxon>Paraneoptera</taxon>
        <taxon>Hemiptera</taxon>
        <taxon>Auchenorrhyncha</taxon>
        <taxon>Membracoidea</taxon>
        <taxon>Cicadellidae</taxon>
        <taxon>Cicadellinae</taxon>
        <taxon>Cicadellini</taxon>
        <taxon>Graphocephala</taxon>
    </lineage>
</organism>
<evidence type="ECO:0000259" key="11">
    <source>
        <dbReference type="Pfam" id="PF10512"/>
    </source>
</evidence>
<keyword evidence="6" id="KW-0498">Mitosis</keyword>